<evidence type="ECO:0000256" key="11">
    <source>
        <dbReference type="ARBA" id="ARBA00022958"/>
    </source>
</evidence>
<evidence type="ECO:0000256" key="12">
    <source>
        <dbReference type="ARBA" id="ARBA00023277"/>
    </source>
</evidence>
<evidence type="ECO:0000256" key="2">
    <source>
        <dbReference type="ARBA" id="ARBA00012035"/>
    </source>
</evidence>
<keyword evidence="16" id="KW-1185">Reference proteome</keyword>
<feature type="binding site" evidence="13">
    <location>
        <position position="172"/>
    </location>
    <ligand>
        <name>substrate</name>
    </ligand>
</feature>
<evidence type="ECO:0000256" key="10">
    <source>
        <dbReference type="ARBA" id="ARBA00022842"/>
    </source>
</evidence>
<evidence type="ECO:0000256" key="13">
    <source>
        <dbReference type="HAMAP-Rule" id="MF_03215"/>
    </source>
</evidence>
<evidence type="ECO:0000259" key="14">
    <source>
        <dbReference type="Pfam" id="PF00294"/>
    </source>
</evidence>
<dbReference type="EMBL" id="CADEPI010000208">
    <property type="protein sequence ID" value="CAB3380464.1"/>
    <property type="molecule type" value="Genomic_DNA"/>
</dbReference>
<comment type="similarity">
    <text evidence="1">Belongs to the carbohydrate kinase pfkB family.</text>
</comment>
<comment type="pathway">
    <text evidence="13">Carbohydrate metabolism; D-ribose degradation; D-ribose 5-phosphate from beta-D-ribopyranose: step 2/2.</text>
</comment>
<comment type="function">
    <text evidence="13">Catalyzes the phosphorylation of ribose at O-5 in a reaction requiring ATP and magnesium. The resulting D-ribose-5-phosphate can then be used either for sythesis of nucleotides, histidine, and tryptophan, or as a component of the pentose phosphate pathway.</text>
</comment>
<keyword evidence="13" id="KW-0539">Nucleus</keyword>
<comment type="activity regulation">
    <text evidence="13">Activated by a monovalent cation that binds near, but not in, the active site. The most likely occupant of the site in vivo is potassium. Ion binding induces a conformational change that may alter substrate affinity.</text>
</comment>
<comment type="subunit">
    <text evidence="13">Homodimer.</text>
</comment>
<feature type="binding site" evidence="13">
    <location>
        <begin position="71"/>
        <end position="75"/>
    </location>
    <ligand>
        <name>substrate</name>
    </ligand>
</feature>
<dbReference type="NCBIfam" id="TIGR02152">
    <property type="entry name" value="D_ribokin_bact"/>
    <property type="match status" value="1"/>
</dbReference>
<proteinExistence type="inferred from homology"/>
<sequence length="343" mass="36348">MLVNSGLRDKNLPSVAVGVITLDVPKVRSKMTDARIVVVGSCMIDLSCFAERIPKPGETIIGDSFNIGHGGKGANQAVAASKLGANVTFIARLGDDYFGKEYLKSFEDVKIDTKFIKLIEGQPSGVAQITVSKCGENQIVIIPGANNFLKKEDVSAASDIIKSAKVVVCQLETDVDLVTESAKILKQTSENGLLILNAAPAKSDLPDEVLKCCDILCVNETEATAILNEELITVADAEKAVSKLIKKGCKAVIVTLGSQGAVYGDQKSAGTIHAPSQKVDAVDTTGAGDSFIGALAFYLANKPELPMLEILKRSCAIAAISVQKKGTQASFPFKNELDPKFFK</sequence>
<evidence type="ECO:0000256" key="8">
    <source>
        <dbReference type="ARBA" id="ARBA00022777"/>
    </source>
</evidence>
<keyword evidence="7 13" id="KW-0547">Nucleotide-binding</keyword>
<dbReference type="GO" id="GO:0005634">
    <property type="term" value="C:nucleus"/>
    <property type="evidence" value="ECO:0007669"/>
    <property type="project" value="UniProtKB-SubCell"/>
</dbReference>
<evidence type="ECO:0000256" key="6">
    <source>
        <dbReference type="ARBA" id="ARBA00022723"/>
    </source>
</evidence>
<dbReference type="PANTHER" id="PTHR10584">
    <property type="entry name" value="SUGAR KINASE"/>
    <property type="match status" value="1"/>
</dbReference>
<comment type="caution">
    <text evidence="15">The sequence shown here is derived from an EMBL/GenBank/DDBJ whole genome shotgun (WGS) entry which is preliminary data.</text>
</comment>
<feature type="binding site" evidence="13">
    <location>
        <position position="324"/>
    </location>
    <ligand>
        <name>K(+)</name>
        <dbReference type="ChEBI" id="CHEBI:29103"/>
    </ligand>
</feature>
<gene>
    <name evidence="15" type="ORF">CLODIP_2_CD12682</name>
</gene>
<keyword evidence="10 13" id="KW-0460">Magnesium</keyword>
<dbReference type="PROSITE" id="PS00584">
    <property type="entry name" value="PFKB_KINASES_2"/>
    <property type="match status" value="1"/>
</dbReference>
<dbReference type="Gene3D" id="3.40.1190.20">
    <property type="match status" value="1"/>
</dbReference>
<feature type="binding site" evidence="13">
    <location>
        <position position="219"/>
    </location>
    <ligand>
        <name>ATP</name>
        <dbReference type="ChEBI" id="CHEBI:30616"/>
    </ligand>
</feature>
<keyword evidence="12 13" id="KW-0119">Carbohydrate metabolism</keyword>
<dbReference type="Pfam" id="PF00294">
    <property type="entry name" value="PfkB"/>
    <property type="match status" value="1"/>
</dbReference>
<dbReference type="CDD" id="cd01174">
    <property type="entry name" value="ribokinase"/>
    <property type="match status" value="1"/>
</dbReference>
<evidence type="ECO:0000256" key="5">
    <source>
        <dbReference type="ARBA" id="ARBA00022679"/>
    </source>
</evidence>
<keyword evidence="6 13" id="KW-0479">Metal-binding</keyword>
<dbReference type="InterPro" id="IPR002173">
    <property type="entry name" value="Carboh/pur_kinase_PfkB_CS"/>
</dbReference>
<dbReference type="SUPFAM" id="SSF53613">
    <property type="entry name" value="Ribokinase-like"/>
    <property type="match status" value="1"/>
</dbReference>
<feature type="domain" description="Carbohydrate kinase PfkB" evidence="14">
    <location>
        <begin position="34"/>
        <end position="332"/>
    </location>
</feature>
<dbReference type="GO" id="GO:0005524">
    <property type="term" value="F:ATP binding"/>
    <property type="evidence" value="ECO:0007669"/>
    <property type="project" value="UniProtKB-UniRule"/>
</dbReference>
<feature type="binding site" evidence="13">
    <location>
        <position position="283"/>
    </location>
    <ligand>
        <name>K(+)</name>
        <dbReference type="ChEBI" id="CHEBI:29103"/>
    </ligand>
</feature>
<dbReference type="GO" id="GO:0005829">
    <property type="term" value="C:cytosol"/>
    <property type="evidence" value="ECO:0007669"/>
    <property type="project" value="TreeGrafter"/>
</dbReference>
<evidence type="ECO:0000256" key="3">
    <source>
        <dbReference type="ARBA" id="ARBA00016943"/>
    </source>
</evidence>
<feature type="binding site" evidence="13">
    <location>
        <begin position="43"/>
        <end position="45"/>
    </location>
    <ligand>
        <name>substrate</name>
    </ligand>
</feature>
<evidence type="ECO:0000313" key="16">
    <source>
        <dbReference type="Proteomes" id="UP000494165"/>
    </source>
</evidence>
<feature type="binding site" evidence="13">
    <location>
        <begin position="255"/>
        <end position="260"/>
    </location>
    <ligand>
        <name>ATP</name>
        <dbReference type="ChEBI" id="CHEBI:30616"/>
    </ligand>
</feature>
<comment type="cofactor">
    <cofactor evidence="13">
        <name>Mg(2+)</name>
        <dbReference type="ChEBI" id="CHEBI:18420"/>
    </cofactor>
    <text evidence="13">Requires a divalent cation, most likely magnesium in vivo, as an electrophilic catalyst to aid phosphoryl group transfer. It is the chelate of the metal and the nucleotide that is the actual substrate.</text>
</comment>
<accession>A0A8S1DD49</accession>
<organism evidence="15 16">
    <name type="scientific">Cloeon dipterum</name>
    <dbReference type="NCBI Taxonomy" id="197152"/>
    <lineage>
        <taxon>Eukaryota</taxon>
        <taxon>Metazoa</taxon>
        <taxon>Ecdysozoa</taxon>
        <taxon>Arthropoda</taxon>
        <taxon>Hexapoda</taxon>
        <taxon>Insecta</taxon>
        <taxon>Pterygota</taxon>
        <taxon>Palaeoptera</taxon>
        <taxon>Ephemeroptera</taxon>
        <taxon>Pisciforma</taxon>
        <taxon>Baetidae</taxon>
        <taxon>Cloeon</taxon>
    </lineage>
</organism>
<dbReference type="InterPro" id="IPR011611">
    <property type="entry name" value="PfkB_dom"/>
</dbReference>
<feature type="binding site" evidence="13">
    <location>
        <begin position="288"/>
        <end position="289"/>
    </location>
    <ligand>
        <name>ATP</name>
        <dbReference type="ChEBI" id="CHEBI:30616"/>
    </ligand>
</feature>
<dbReference type="InterPro" id="IPR029056">
    <property type="entry name" value="Ribokinase-like"/>
</dbReference>
<keyword evidence="8 13" id="KW-0418">Kinase</keyword>
<feature type="active site" description="Proton acceptor" evidence="13">
    <location>
        <position position="289"/>
    </location>
</feature>
<protein>
    <recommendedName>
        <fullName evidence="3 13">Ribokinase</fullName>
        <shortName evidence="13">RK</shortName>
        <ecNumber evidence="2 13">2.7.1.15</ecNumber>
    </recommendedName>
</protein>
<comment type="subcellular location">
    <subcellularLocation>
        <location evidence="13">Cytoplasm</location>
    </subcellularLocation>
    <subcellularLocation>
        <location evidence="13">Nucleus</location>
    </subcellularLocation>
</comment>
<evidence type="ECO:0000313" key="15">
    <source>
        <dbReference type="EMBL" id="CAB3380464.1"/>
    </source>
</evidence>
<dbReference type="EC" id="2.7.1.15" evidence="2 13"/>
<reference evidence="15 16" key="1">
    <citation type="submission" date="2020-04" db="EMBL/GenBank/DDBJ databases">
        <authorList>
            <person name="Alioto T."/>
            <person name="Alioto T."/>
            <person name="Gomez Garrido J."/>
        </authorList>
    </citation>
    <scope>NUCLEOTIDE SEQUENCE [LARGE SCALE GENOMIC DNA]</scope>
</reference>
<feature type="binding site" evidence="13">
    <location>
        <position position="326"/>
    </location>
    <ligand>
        <name>K(+)</name>
        <dbReference type="ChEBI" id="CHEBI:29103"/>
    </ligand>
</feature>
<dbReference type="InterPro" id="IPR011877">
    <property type="entry name" value="Ribokinase"/>
</dbReference>
<evidence type="ECO:0000256" key="7">
    <source>
        <dbReference type="ARBA" id="ARBA00022741"/>
    </source>
</evidence>
<comment type="caution">
    <text evidence="13">Lacks conserved residue(s) required for the propagation of feature annotation.</text>
</comment>
<evidence type="ECO:0000256" key="4">
    <source>
        <dbReference type="ARBA" id="ARBA00022490"/>
    </source>
</evidence>
<keyword evidence="11 13" id="KW-0630">Potassium</keyword>
<dbReference type="PANTHER" id="PTHR10584:SF166">
    <property type="entry name" value="RIBOKINASE"/>
    <property type="match status" value="1"/>
</dbReference>
<keyword evidence="5 13" id="KW-0808">Transferase</keyword>
<dbReference type="PRINTS" id="PR00990">
    <property type="entry name" value="RIBOKINASE"/>
</dbReference>
<evidence type="ECO:0000256" key="9">
    <source>
        <dbReference type="ARBA" id="ARBA00022840"/>
    </source>
</evidence>
<feature type="binding site" evidence="13">
    <location>
        <position position="321"/>
    </location>
    <ligand>
        <name>K(+)</name>
        <dbReference type="ChEBI" id="CHEBI:29103"/>
    </ligand>
</feature>
<comment type="similarity">
    <text evidence="13">Belongs to the carbohydrate kinase PfkB family. Ribokinase subfamily.</text>
</comment>
<comment type="catalytic activity">
    <reaction evidence="13">
        <text>D-ribose + ATP = D-ribose 5-phosphate + ADP + H(+)</text>
        <dbReference type="Rhea" id="RHEA:13697"/>
        <dbReference type="ChEBI" id="CHEBI:15378"/>
        <dbReference type="ChEBI" id="CHEBI:30616"/>
        <dbReference type="ChEBI" id="CHEBI:47013"/>
        <dbReference type="ChEBI" id="CHEBI:78346"/>
        <dbReference type="ChEBI" id="CHEBI:456216"/>
        <dbReference type="EC" id="2.7.1.15"/>
    </reaction>
</comment>
<dbReference type="InterPro" id="IPR002139">
    <property type="entry name" value="Ribo/fructo_kinase"/>
</dbReference>
<dbReference type="AlphaFoldDB" id="A0A8S1DD49"/>
<dbReference type="OrthoDB" id="415590at2759"/>
<dbReference type="GO" id="GO:0046872">
    <property type="term" value="F:metal ion binding"/>
    <property type="evidence" value="ECO:0007669"/>
    <property type="project" value="UniProtKB-KW"/>
</dbReference>
<feature type="binding site" evidence="13">
    <location>
        <position position="289"/>
    </location>
    <ligand>
        <name>substrate</name>
    </ligand>
</feature>
<name>A0A8S1DD49_9INSE</name>
<evidence type="ECO:0000256" key="1">
    <source>
        <dbReference type="ARBA" id="ARBA00005380"/>
    </source>
</evidence>
<dbReference type="Proteomes" id="UP000494165">
    <property type="component" value="Unassembled WGS sequence"/>
</dbReference>
<feature type="binding site" evidence="13">
    <location>
        <position position="330"/>
    </location>
    <ligand>
        <name>K(+)</name>
        <dbReference type="ChEBI" id="CHEBI:29103"/>
    </ligand>
</feature>
<dbReference type="FunFam" id="3.40.1190.20:FF:000010">
    <property type="entry name" value="Ribokinase"/>
    <property type="match status" value="1"/>
</dbReference>
<dbReference type="GO" id="GO:0019303">
    <property type="term" value="P:D-ribose catabolic process"/>
    <property type="evidence" value="ECO:0007669"/>
    <property type="project" value="UniProtKB-UniRule"/>
</dbReference>
<dbReference type="HAMAP" id="MF_01987">
    <property type="entry name" value="Ribokinase"/>
    <property type="match status" value="1"/>
</dbReference>
<keyword evidence="4 13" id="KW-0963">Cytoplasm</keyword>
<feature type="binding site" evidence="13">
    <location>
        <position position="285"/>
    </location>
    <ligand>
        <name>K(+)</name>
        <dbReference type="ChEBI" id="CHEBI:29103"/>
    </ligand>
</feature>
<keyword evidence="9 13" id="KW-0067">ATP-binding</keyword>
<dbReference type="GO" id="GO:0004747">
    <property type="term" value="F:ribokinase activity"/>
    <property type="evidence" value="ECO:0007669"/>
    <property type="project" value="UniProtKB-UniRule"/>
</dbReference>